<dbReference type="Pfam" id="PF00589">
    <property type="entry name" value="Phage_integrase"/>
    <property type="match status" value="1"/>
</dbReference>
<feature type="region of interest" description="Disordered" evidence="2">
    <location>
        <begin position="1"/>
        <end position="73"/>
    </location>
</feature>
<feature type="domain" description="Tyr recombinase" evidence="3">
    <location>
        <begin position="48"/>
        <end position="116"/>
    </location>
</feature>
<dbReference type="InterPro" id="IPR013762">
    <property type="entry name" value="Integrase-like_cat_sf"/>
</dbReference>
<feature type="region of interest" description="Disordered" evidence="2">
    <location>
        <begin position="130"/>
        <end position="154"/>
    </location>
</feature>
<feature type="compositionally biased region" description="Pro residues" evidence="2">
    <location>
        <begin position="1"/>
        <end position="10"/>
    </location>
</feature>
<proteinExistence type="predicted"/>
<evidence type="ECO:0000313" key="4">
    <source>
        <dbReference type="EMBL" id="NNJ26217.1"/>
    </source>
</evidence>
<organism evidence="4 5">
    <name type="scientific">Alienimonas chondri</name>
    <dbReference type="NCBI Taxonomy" id="2681879"/>
    <lineage>
        <taxon>Bacteria</taxon>
        <taxon>Pseudomonadati</taxon>
        <taxon>Planctomycetota</taxon>
        <taxon>Planctomycetia</taxon>
        <taxon>Planctomycetales</taxon>
        <taxon>Planctomycetaceae</taxon>
        <taxon>Alienimonas</taxon>
    </lineage>
</organism>
<keyword evidence="5" id="KW-1185">Reference proteome</keyword>
<dbReference type="InterPro" id="IPR011010">
    <property type="entry name" value="DNA_brk_join_enz"/>
</dbReference>
<accession>A0ABX1VDP0</accession>
<dbReference type="InterPro" id="IPR002104">
    <property type="entry name" value="Integrase_catalytic"/>
</dbReference>
<dbReference type="SUPFAM" id="SSF56349">
    <property type="entry name" value="DNA breaking-rejoining enzymes"/>
    <property type="match status" value="1"/>
</dbReference>
<comment type="caution">
    <text evidence="4">The sequence shown here is derived from an EMBL/GenBank/DDBJ whole genome shotgun (WGS) entry which is preliminary data.</text>
</comment>
<name>A0ABX1VDP0_9PLAN</name>
<dbReference type="Gene3D" id="1.10.443.10">
    <property type="entry name" value="Intergrase catalytic core"/>
    <property type="match status" value="1"/>
</dbReference>
<gene>
    <name evidence="4" type="primary">xerC_4</name>
    <name evidence="4" type="ORF">LzC2_22980</name>
</gene>
<reference evidence="4 5" key="1">
    <citation type="journal article" date="2020" name="Syst. Appl. Microbiol.">
        <title>Alienimonas chondri sp. nov., a novel planctomycete isolated from the biofilm of the red alga Chondrus crispus.</title>
        <authorList>
            <person name="Vitorino I."/>
            <person name="Albuquerque L."/>
            <person name="Wiegand S."/>
            <person name="Kallscheuer N."/>
            <person name="da Costa M.S."/>
            <person name="Lobo-da-Cunha A."/>
            <person name="Jogler C."/>
            <person name="Lage O.M."/>
        </authorList>
    </citation>
    <scope>NUCLEOTIDE SEQUENCE [LARGE SCALE GENOMIC DNA]</scope>
    <source>
        <strain evidence="4 5">LzC2</strain>
    </source>
</reference>
<evidence type="ECO:0000256" key="2">
    <source>
        <dbReference type="SAM" id="MobiDB-lite"/>
    </source>
</evidence>
<feature type="compositionally biased region" description="Basic residues" evidence="2">
    <location>
        <begin position="46"/>
        <end position="55"/>
    </location>
</feature>
<dbReference type="Proteomes" id="UP000609651">
    <property type="component" value="Unassembled WGS sequence"/>
</dbReference>
<dbReference type="EMBL" id="WTPX01000067">
    <property type="protein sequence ID" value="NNJ26217.1"/>
    <property type="molecule type" value="Genomic_DNA"/>
</dbReference>
<evidence type="ECO:0000313" key="5">
    <source>
        <dbReference type="Proteomes" id="UP000609651"/>
    </source>
</evidence>
<evidence type="ECO:0000256" key="1">
    <source>
        <dbReference type="ARBA" id="ARBA00023172"/>
    </source>
</evidence>
<evidence type="ECO:0000259" key="3">
    <source>
        <dbReference type="Pfam" id="PF00589"/>
    </source>
</evidence>
<sequence length="154" mass="16988">MPDRLTPPLPLRGGGELTNLLTPGRVGAPRLPVDPNEEIARDPRSGVRRRRRRLHKDSVGRAVSAATKRSDLTQRATARTFRHGVAKRLTGAGDDIRTVRELLGRKDVRTTIASKHVQNRGGRGFVNPAHFDLPEADPVQDHVRTSSCAVTDKR</sequence>
<protein>
    <submittedName>
        <fullName evidence="4">Tyrosine recombinase XerC</fullName>
    </submittedName>
</protein>
<keyword evidence="1" id="KW-0233">DNA recombination</keyword>
<feature type="compositionally biased region" description="Polar residues" evidence="2">
    <location>
        <begin position="145"/>
        <end position="154"/>
    </location>
</feature>